<feature type="compositionally biased region" description="Basic and acidic residues" evidence="4">
    <location>
        <begin position="41"/>
        <end position="59"/>
    </location>
</feature>
<evidence type="ECO:0000313" key="7">
    <source>
        <dbReference type="EMBL" id="CAC5367266.1"/>
    </source>
</evidence>
<protein>
    <submittedName>
        <fullName evidence="7">TBC1D2B</fullName>
    </submittedName>
</protein>
<dbReference type="CDD" id="cd01265">
    <property type="entry name" value="PH_TBC1D2A"/>
    <property type="match status" value="1"/>
</dbReference>
<gene>
    <name evidence="7" type="ORF">MCOR_7248</name>
</gene>
<feature type="coiled-coil region" evidence="3">
    <location>
        <begin position="337"/>
        <end position="378"/>
    </location>
</feature>
<feature type="coiled-coil region" evidence="3">
    <location>
        <begin position="404"/>
        <end position="473"/>
    </location>
</feature>
<dbReference type="PANTHER" id="PTHR47219:SF20">
    <property type="entry name" value="TBC1 DOMAIN FAMILY MEMBER 2B"/>
    <property type="match status" value="1"/>
</dbReference>
<name>A0A6J8AFF2_MYTCO</name>
<dbReference type="Gene3D" id="1.10.472.80">
    <property type="entry name" value="Ypt/Rab-GAP domain of gyp1p, domain 3"/>
    <property type="match status" value="1"/>
</dbReference>
<accession>A0A6J8AFF2</accession>
<feature type="compositionally biased region" description="Low complexity" evidence="4">
    <location>
        <begin position="269"/>
        <end position="285"/>
    </location>
</feature>
<sequence length="981" mass="112728">MEGEVGGPDSADKNDTHIKPSDVKATGQFIKFETAIKNAKPTENEISVTDRSETDEKSENTTSKYPEGKLCGWLTIIARGIIKTNRQRWCVYGDKTCKLYYYRSQNDIVPLGEIDISRATFHFEPTVDKPGAFQIRSDNREHVLDAANRHAMMYWLQELQKRRRIYNSNQSTKLTRPVKRPQRLSGLDMAKLDNGKENDGQATEKDLSPSSTVIIPEIVVPSYSPLSVCTGDTIKRSHTGSFSSLKSDIRDAIGAIMNGQSITGKLGGSKVSKPSPSPSSSSTTSEDWTVLDTSEHGKSLKSPNPQNKIMNAFSKIKAGKKGNNSTLPTDNQVCHRCKQLQSQLSMSKEEHHSAEDELQAHREIVRILQKELDKLSRDVYSRNEADDKDREGLLKMVAERDKHITELQYSIVNLKEEKEHLSQKLRSIDGETGELSEQVTMYQDMLKAKDDTIIQLTNEITALEKEMNNNQTNTQNSDDVKNSENTRQSVIVVSDTQELARLKDMCQAYELQNKFLTKEILELNYLRQNDQANEKALMMSNAKLEAQYFQTRSKYLVLFKEIRKPKQGEEVNQPDDVVSQLLKEAMAFENDEPESIEFQLTSSGQEYDRYGFVKRYGEDEEEIDPLAVKAEQLERHSEEINNKIKDAEEIQSFKLRWENFMVGLGVKPLTRSSELKTLIRMGIPNEYREQIWKGCVNFYVGEIRDKLGPHYYKELANKTKNASLSPETKQIELDLLRTLPNNRHYESIENEGIEKLRNVLLSYSVHNPMIGYCQGLNRLAAISLLFLPEEEAFWNLVAIVDFLMPRDYYSKTLLAAQVDQRVLKDLLHDKLPRLYNHFEQLDVDISLFTFNWFLTIFIDNIPTGTFLRIWDSFLYEGSKVLFRFAVAFFKCVEEDILDKTTALQLNHFMRVMGDKMNNPKQICQLAFNWINPFPMRMISTRRQFHLQHVKNELAELDRMRGNLRDNQRSGGEHDDSSGDDQ</sequence>
<dbReference type="PANTHER" id="PTHR47219">
    <property type="entry name" value="RAB GTPASE-ACTIVATING PROTEIN 1-LIKE"/>
    <property type="match status" value="1"/>
</dbReference>
<dbReference type="FunFam" id="1.10.472.80:FF:000018">
    <property type="entry name" value="TBC1 domain family member 2B"/>
    <property type="match status" value="1"/>
</dbReference>
<feature type="region of interest" description="Disordered" evidence="4">
    <location>
        <begin position="260"/>
        <end position="307"/>
    </location>
</feature>
<organism evidence="7 8">
    <name type="scientific">Mytilus coruscus</name>
    <name type="common">Sea mussel</name>
    <dbReference type="NCBI Taxonomy" id="42192"/>
    <lineage>
        <taxon>Eukaryota</taxon>
        <taxon>Metazoa</taxon>
        <taxon>Spiralia</taxon>
        <taxon>Lophotrochozoa</taxon>
        <taxon>Mollusca</taxon>
        <taxon>Bivalvia</taxon>
        <taxon>Autobranchia</taxon>
        <taxon>Pteriomorphia</taxon>
        <taxon>Mytilida</taxon>
        <taxon>Mytiloidea</taxon>
        <taxon>Mytilidae</taxon>
        <taxon>Mytilinae</taxon>
        <taxon>Mytilus</taxon>
    </lineage>
</organism>
<feature type="region of interest" description="Disordered" evidence="4">
    <location>
        <begin position="167"/>
        <end position="209"/>
    </location>
</feature>
<keyword evidence="8" id="KW-1185">Reference proteome</keyword>
<dbReference type="GO" id="GO:0005829">
    <property type="term" value="C:cytosol"/>
    <property type="evidence" value="ECO:0007669"/>
    <property type="project" value="UniProtKB-ARBA"/>
</dbReference>
<feature type="region of interest" description="Disordered" evidence="4">
    <location>
        <begin position="41"/>
        <end position="63"/>
    </location>
</feature>
<dbReference type="EMBL" id="CACVKT020001357">
    <property type="protein sequence ID" value="CAC5367266.1"/>
    <property type="molecule type" value="Genomic_DNA"/>
</dbReference>
<feature type="domain" description="PH" evidence="5">
    <location>
        <begin position="67"/>
        <end position="164"/>
    </location>
</feature>
<dbReference type="FunFam" id="2.30.29.30:FF:000248">
    <property type="entry name" value="TBC1 domain family member 2A isoform X1"/>
    <property type="match status" value="1"/>
</dbReference>
<dbReference type="SUPFAM" id="SSF47923">
    <property type="entry name" value="Ypt/Rab-GAP domain of gyp1p"/>
    <property type="match status" value="2"/>
</dbReference>
<evidence type="ECO:0000256" key="1">
    <source>
        <dbReference type="ARBA" id="ARBA00022468"/>
    </source>
</evidence>
<feature type="domain" description="Rab-GAP TBC" evidence="6">
    <location>
        <begin position="682"/>
        <end position="877"/>
    </location>
</feature>
<reference evidence="7 8" key="1">
    <citation type="submission" date="2020-06" db="EMBL/GenBank/DDBJ databases">
        <authorList>
            <person name="Li R."/>
            <person name="Bekaert M."/>
        </authorList>
    </citation>
    <scope>NUCLEOTIDE SEQUENCE [LARGE SCALE GENOMIC DNA]</scope>
    <source>
        <strain evidence="8">wild</strain>
    </source>
</reference>
<dbReference type="FunFam" id="1.10.8.270:FF:000014">
    <property type="entry name" value="Putative TBC1 domain family member 2B"/>
    <property type="match status" value="1"/>
</dbReference>
<dbReference type="SMART" id="SM00233">
    <property type="entry name" value="PH"/>
    <property type="match status" value="1"/>
</dbReference>
<dbReference type="InterPro" id="IPR000195">
    <property type="entry name" value="Rab-GAP-TBC_dom"/>
</dbReference>
<evidence type="ECO:0000256" key="3">
    <source>
        <dbReference type="SAM" id="Coils"/>
    </source>
</evidence>
<dbReference type="PROSITE" id="PS50003">
    <property type="entry name" value="PH_DOMAIN"/>
    <property type="match status" value="1"/>
</dbReference>
<dbReference type="GO" id="GO:0005096">
    <property type="term" value="F:GTPase activator activity"/>
    <property type="evidence" value="ECO:0007669"/>
    <property type="project" value="UniProtKB-KW"/>
</dbReference>
<dbReference type="InterPro" id="IPR001849">
    <property type="entry name" value="PH_domain"/>
</dbReference>
<feature type="region of interest" description="Disordered" evidence="4">
    <location>
        <begin position="962"/>
        <end position="981"/>
    </location>
</feature>
<dbReference type="GO" id="GO:0031410">
    <property type="term" value="C:cytoplasmic vesicle"/>
    <property type="evidence" value="ECO:0007669"/>
    <property type="project" value="UniProtKB-ARBA"/>
</dbReference>
<dbReference type="PROSITE" id="PS50086">
    <property type="entry name" value="TBC_RABGAP"/>
    <property type="match status" value="1"/>
</dbReference>
<feature type="compositionally biased region" description="Basic and acidic residues" evidence="4">
    <location>
        <begin position="10"/>
        <end position="22"/>
    </location>
</feature>
<dbReference type="Proteomes" id="UP000507470">
    <property type="component" value="Unassembled WGS sequence"/>
</dbReference>
<evidence type="ECO:0000256" key="2">
    <source>
        <dbReference type="ARBA" id="ARBA00023054"/>
    </source>
</evidence>
<dbReference type="InterPro" id="IPR050302">
    <property type="entry name" value="Rab_GAP_TBC_domain"/>
</dbReference>
<dbReference type="OrthoDB" id="294251at2759"/>
<dbReference type="SUPFAM" id="SSF50729">
    <property type="entry name" value="PH domain-like"/>
    <property type="match status" value="1"/>
</dbReference>
<dbReference type="Gene3D" id="2.30.29.30">
    <property type="entry name" value="Pleckstrin-homology domain (PH domain)/Phosphotyrosine-binding domain (PTB)"/>
    <property type="match status" value="1"/>
</dbReference>
<dbReference type="SMART" id="SM00164">
    <property type="entry name" value="TBC"/>
    <property type="match status" value="1"/>
</dbReference>
<feature type="compositionally biased region" description="Basic and acidic residues" evidence="4">
    <location>
        <begin position="190"/>
        <end position="207"/>
    </location>
</feature>
<dbReference type="Pfam" id="PF15413">
    <property type="entry name" value="PH_11"/>
    <property type="match status" value="1"/>
</dbReference>
<evidence type="ECO:0000259" key="5">
    <source>
        <dbReference type="PROSITE" id="PS50003"/>
    </source>
</evidence>
<evidence type="ECO:0000313" key="8">
    <source>
        <dbReference type="Proteomes" id="UP000507470"/>
    </source>
</evidence>
<dbReference type="AlphaFoldDB" id="A0A6J8AFF2"/>
<dbReference type="Pfam" id="PF00566">
    <property type="entry name" value="RabGAP-TBC"/>
    <property type="match status" value="1"/>
</dbReference>
<proteinExistence type="predicted"/>
<evidence type="ECO:0000259" key="6">
    <source>
        <dbReference type="PROSITE" id="PS50086"/>
    </source>
</evidence>
<dbReference type="GO" id="GO:0031267">
    <property type="term" value="F:small GTPase binding"/>
    <property type="evidence" value="ECO:0007669"/>
    <property type="project" value="TreeGrafter"/>
</dbReference>
<dbReference type="InterPro" id="IPR035969">
    <property type="entry name" value="Rab-GAP_TBC_sf"/>
</dbReference>
<dbReference type="Gene3D" id="1.10.8.270">
    <property type="entry name" value="putative rabgap domain of human tbc1 domain family member 14 like domains"/>
    <property type="match status" value="1"/>
</dbReference>
<feature type="region of interest" description="Disordered" evidence="4">
    <location>
        <begin position="1"/>
        <end position="22"/>
    </location>
</feature>
<keyword evidence="1" id="KW-0343">GTPase activation</keyword>
<evidence type="ECO:0000256" key="4">
    <source>
        <dbReference type="SAM" id="MobiDB-lite"/>
    </source>
</evidence>
<dbReference type="InterPro" id="IPR011993">
    <property type="entry name" value="PH-like_dom_sf"/>
</dbReference>
<keyword evidence="2 3" id="KW-0175">Coiled coil</keyword>